<evidence type="ECO:0000256" key="1">
    <source>
        <dbReference type="ARBA" id="ARBA00022553"/>
    </source>
</evidence>
<organism evidence="3">
    <name type="scientific">hydrothermal vent metagenome</name>
    <dbReference type="NCBI Taxonomy" id="652676"/>
    <lineage>
        <taxon>unclassified sequences</taxon>
        <taxon>metagenomes</taxon>
        <taxon>ecological metagenomes</taxon>
    </lineage>
</organism>
<evidence type="ECO:0000313" key="3">
    <source>
        <dbReference type="EMBL" id="SFV59773.1"/>
    </source>
</evidence>
<keyword evidence="1" id="KW-0597">Phosphoprotein</keyword>
<dbReference type="InterPro" id="IPR011006">
    <property type="entry name" value="CheY-like_superfamily"/>
</dbReference>
<dbReference type="PROSITE" id="PS50110">
    <property type="entry name" value="RESPONSE_REGULATORY"/>
    <property type="match status" value="1"/>
</dbReference>
<dbReference type="EMBL" id="FPHG01000040">
    <property type="protein sequence ID" value="SFV59773.1"/>
    <property type="molecule type" value="Genomic_DNA"/>
</dbReference>
<dbReference type="AlphaFoldDB" id="A0A1W1C1X4"/>
<dbReference type="Gene3D" id="3.40.50.2300">
    <property type="match status" value="1"/>
</dbReference>
<dbReference type="GO" id="GO:0000160">
    <property type="term" value="P:phosphorelay signal transduction system"/>
    <property type="evidence" value="ECO:0007669"/>
    <property type="project" value="InterPro"/>
</dbReference>
<dbReference type="PANTHER" id="PTHR44591:SF3">
    <property type="entry name" value="RESPONSE REGULATORY DOMAIN-CONTAINING PROTEIN"/>
    <property type="match status" value="1"/>
</dbReference>
<reference evidence="3" key="1">
    <citation type="submission" date="2016-10" db="EMBL/GenBank/DDBJ databases">
        <authorList>
            <person name="de Groot N.N."/>
        </authorList>
    </citation>
    <scope>NUCLEOTIDE SEQUENCE</scope>
</reference>
<dbReference type="PANTHER" id="PTHR44591">
    <property type="entry name" value="STRESS RESPONSE REGULATOR PROTEIN 1"/>
    <property type="match status" value="1"/>
</dbReference>
<sequence length="185" mass="21572">MEQDIENALKKINHLLNFVYNRVENRSAKELLKSSKISINSIKDIMDTKAIAYKPINILIADDVKLNTCILEAILEDKEHKIFIVYDGQEVLDKMKELKKIGQNIDILFIDHRMPNMVGSQAVEIIRKNQENYSHNNLKIISITNEPNIIIKLQELYNEHISKPFSKDKIINITKILKKHIRNNK</sequence>
<dbReference type="Pfam" id="PF00072">
    <property type="entry name" value="Response_reg"/>
    <property type="match status" value="1"/>
</dbReference>
<accession>A0A1W1C1X4</accession>
<proteinExistence type="predicted"/>
<protein>
    <recommendedName>
        <fullName evidence="2">Response regulatory domain-containing protein</fullName>
    </recommendedName>
</protein>
<gene>
    <name evidence="3" type="ORF">MNB_SV-9-1655</name>
</gene>
<dbReference type="InterPro" id="IPR050595">
    <property type="entry name" value="Bact_response_regulator"/>
</dbReference>
<dbReference type="SMART" id="SM00448">
    <property type="entry name" value="REC"/>
    <property type="match status" value="1"/>
</dbReference>
<dbReference type="InterPro" id="IPR001789">
    <property type="entry name" value="Sig_transdc_resp-reg_receiver"/>
</dbReference>
<dbReference type="SUPFAM" id="SSF52172">
    <property type="entry name" value="CheY-like"/>
    <property type="match status" value="1"/>
</dbReference>
<name>A0A1W1C1X4_9ZZZZ</name>
<evidence type="ECO:0000259" key="2">
    <source>
        <dbReference type="PROSITE" id="PS50110"/>
    </source>
</evidence>
<feature type="domain" description="Response regulatory" evidence="2">
    <location>
        <begin position="57"/>
        <end position="178"/>
    </location>
</feature>